<feature type="transmembrane region" description="Helical" evidence="1">
    <location>
        <begin position="30"/>
        <end position="47"/>
    </location>
</feature>
<keyword evidence="1" id="KW-1133">Transmembrane helix</keyword>
<feature type="transmembrane region" description="Helical" evidence="1">
    <location>
        <begin position="6"/>
        <end position="23"/>
    </location>
</feature>
<dbReference type="InterPro" id="IPR025664">
    <property type="entry name" value="Spore_III_AC/AD"/>
</dbReference>
<name>A0A6A7K6L8_9FIRM</name>
<dbReference type="NCBIfam" id="TIGR02849">
    <property type="entry name" value="spore_III_AD"/>
    <property type="match status" value="1"/>
</dbReference>
<reference evidence="2 3" key="1">
    <citation type="submission" date="2019-10" db="EMBL/GenBank/DDBJ databases">
        <title>Alkalibaculum tamaniensis sp.nov., a new alkaliphilic acetogen, isolated on methoxylated aromatics from a mud volcano.</title>
        <authorList>
            <person name="Khomyakova M.A."/>
            <person name="Merkel A.Y."/>
            <person name="Bonch-Osmolovskaya E.A."/>
            <person name="Slobodkin A.I."/>
        </authorList>
    </citation>
    <scope>NUCLEOTIDE SEQUENCE [LARGE SCALE GENOMIC DNA]</scope>
    <source>
        <strain evidence="2 3">M08DMB</strain>
    </source>
</reference>
<evidence type="ECO:0000256" key="1">
    <source>
        <dbReference type="SAM" id="Phobius"/>
    </source>
</evidence>
<dbReference type="EMBL" id="WHNX01000006">
    <property type="protein sequence ID" value="MPW25139.1"/>
    <property type="molecule type" value="Genomic_DNA"/>
</dbReference>
<evidence type="ECO:0000313" key="2">
    <source>
        <dbReference type="EMBL" id="MPW25139.1"/>
    </source>
</evidence>
<keyword evidence="1" id="KW-0472">Membrane</keyword>
<comment type="caution">
    <text evidence="2">The sequence shown here is derived from an EMBL/GenBank/DDBJ whole genome shotgun (WGS) entry which is preliminary data.</text>
</comment>
<accession>A0A6A7K6L8</accession>
<proteinExistence type="predicted"/>
<feature type="transmembrane region" description="Helical" evidence="1">
    <location>
        <begin position="106"/>
        <end position="127"/>
    </location>
</feature>
<keyword evidence="1" id="KW-0812">Transmembrane</keyword>
<evidence type="ECO:0000313" key="3">
    <source>
        <dbReference type="Proteomes" id="UP000440004"/>
    </source>
</evidence>
<dbReference type="AlphaFoldDB" id="A0A6A7K6L8"/>
<dbReference type="Pfam" id="PF06686">
    <property type="entry name" value="SpoIIIAC"/>
    <property type="match status" value="2"/>
</dbReference>
<gene>
    <name evidence="2" type="primary">spoIIIAD</name>
    <name evidence="2" type="ORF">GC105_04965</name>
</gene>
<sequence length="128" mass="14487">MDIFKIVIIGIMGTVFIVLIKKYNPEYQVFISIATGVIILLFIYSYLGPILASFQQLWSRVDMDSRYFEILMKVIVIAYVTEFGSQICQDAGEKSIGMKIELAGKVIIIYLSVPIVLSLIDFIIKLIP</sequence>
<keyword evidence="3" id="KW-1185">Reference proteome</keyword>
<protein>
    <submittedName>
        <fullName evidence="2">Stage III sporulation protein AD</fullName>
    </submittedName>
</protein>
<organism evidence="2 3">
    <name type="scientific">Alkalibaculum sporogenes</name>
    <dbReference type="NCBI Taxonomy" id="2655001"/>
    <lineage>
        <taxon>Bacteria</taxon>
        <taxon>Bacillati</taxon>
        <taxon>Bacillota</taxon>
        <taxon>Clostridia</taxon>
        <taxon>Eubacteriales</taxon>
        <taxon>Eubacteriaceae</taxon>
        <taxon>Alkalibaculum</taxon>
    </lineage>
</organism>
<dbReference type="InterPro" id="IPR014211">
    <property type="entry name" value="Spore_III_AD"/>
</dbReference>
<dbReference type="Proteomes" id="UP000440004">
    <property type="component" value="Unassembled WGS sequence"/>
</dbReference>